<dbReference type="GO" id="GO:0009658">
    <property type="term" value="P:chloroplast organization"/>
    <property type="evidence" value="ECO:0007669"/>
    <property type="project" value="EnsemblPlants"/>
</dbReference>
<dbReference type="GO" id="GO:0043565">
    <property type="term" value="F:sequence-specific DNA binding"/>
    <property type="evidence" value="ECO:0007669"/>
    <property type="project" value="EnsemblPlants"/>
</dbReference>
<protein>
    <recommendedName>
        <fullName evidence="7">Peptide chain release factor domain-containing protein</fullName>
    </recommendedName>
</protein>
<evidence type="ECO:0000313" key="5">
    <source>
        <dbReference type="EnsemblPlants" id="ONIVA05G14860.1"/>
    </source>
</evidence>
<feature type="domain" description="Prokaryotic-type class I peptide chain release factors" evidence="3">
    <location>
        <begin position="303"/>
        <end position="383"/>
    </location>
</feature>
<dbReference type="SUPFAM" id="SSF75620">
    <property type="entry name" value="Release factor"/>
    <property type="match status" value="1"/>
</dbReference>
<comment type="similarity">
    <text evidence="1">Belongs to the prokaryotic/mitochondrial release factor family.</text>
</comment>
<sequence length="413" mass="46107">MAPTAPSPASVRAAASPRCCSRSRPWSSAGRVAALPADGRGDGASTAASYKELGLYSLKKRIEDAVVRVETTASSALEMEEARRIRQEEVLRGRNLWDNPAKSHETLSALADAIRVVDHLKDLRYKAEEAKLISQLSEMDVINVELFKQAYKTSVDVTEFLDRYQMYKLLKGPYDKEGACIIITAGSEGAASEAKRIFCMYSSWARKQGCKDGLVEKITSTSGRVWTAAIEIESEYMFGTLTGEKGTHRMIYPSVDNAGTYEATSARVDIIPLFLDRPVNLHLDENDLEISPSPSDHKRRDHRNSAVRVQHIRTGVTAESSGERSYFANKMKAISRLKAKLFVISRELRSSNLKTIKRQTVEELYSRETRRYKFGPQKLVHDLNTGLQLSELNSVLDGDIDPFIRGRIVSRLG</sequence>
<dbReference type="Pfam" id="PF03462">
    <property type="entry name" value="PCRF"/>
    <property type="match status" value="1"/>
</dbReference>
<dbReference type="Pfam" id="PF00472">
    <property type="entry name" value="RF-1"/>
    <property type="match status" value="1"/>
</dbReference>
<dbReference type="GO" id="GO:0003730">
    <property type="term" value="F:mRNA 3'-UTR binding"/>
    <property type="evidence" value="ECO:0007669"/>
    <property type="project" value="EnsemblPlants"/>
</dbReference>
<dbReference type="InterPro" id="IPR005139">
    <property type="entry name" value="PCRF"/>
</dbReference>
<reference evidence="5" key="1">
    <citation type="submission" date="2015-04" db="UniProtKB">
        <authorList>
            <consortium name="EnsemblPlants"/>
        </authorList>
    </citation>
    <scope>IDENTIFICATION</scope>
    <source>
        <strain evidence="5">SL10</strain>
    </source>
</reference>
<reference evidence="5" key="2">
    <citation type="submission" date="2018-04" db="EMBL/GenBank/DDBJ databases">
        <title>OnivRS2 (Oryza nivara Reference Sequence Version 2).</title>
        <authorList>
            <person name="Zhang J."/>
            <person name="Kudrna D."/>
            <person name="Lee S."/>
            <person name="Talag J."/>
            <person name="Rajasekar S."/>
            <person name="Welchert J."/>
            <person name="Hsing Y.-I."/>
            <person name="Wing R.A."/>
        </authorList>
    </citation>
    <scope>NUCLEOTIDE SEQUENCE [LARGE SCALE GENOMIC DNA]</scope>
    <source>
        <strain evidence="5">SL10</strain>
    </source>
</reference>
<dbReference type="eggNOG" id="KOG2726">
    <property type="taxonomic scope" value="Eukaryota"/>
</dbReference>
<evidence type="ECO:0000256" key="1">
    <source>
        <dbReference type="ARBA" id="ARBA00010835"/>
    </source>
</evidence>
<dbReference type="PANTHER" id="PTHR43116">
    <property type="entry name" value="PEPTIDE CHAIN RELEASE FACTOR 2"/>
    <property type="match status" value="1"/>
</dbReference>
<dbReference type="STRING" id="4536.A0A0E0HDN1"/>
<evidence type="ECO:0008006" key="7">
    <source>
        <dbReference type="Google" id="ProtNLM"/>
    </source>
</evidence>
<dbReference type="GO" id="GO:0043488">
    <property type="term" value="P:regulation of mRNA stability"/>
    <property type="evidence" value="ECO:0007669"/>
    <property type="project" value="EnsemblPlants"/>
</dbReference>
<dbReference type="InterPro" id="IPR045853">
    <property type="entry name" value="Pep_chain_release_fac_I_sf"/>
</dbReference>
<feature type="region of interest" description="Disordered" evidence="2">
    <location>
        <begin position="1"/>
        <end position="25"/>
    </location>
</feature>
<organism evidence="5">
    <name type="scientific">Oryza nivara</name>
    <name type="common">Indian wild rice</name>
    <name type="synonym">Oryza sativa f. spontanea</name>
    <dbReference type="NCBI Taxonomy" id="4536"/>
    <lineage>
        <taxon>Eukaryota</taxon>
        <taxon>Viridiplantae</taxon>
        <taxon>Streptophyta</taxon>
        <taxon>Embryophyta</taxon>
        <taxon>Tracheophyta</taxon>
        <taxon>Spermatophyta</taxon>
        <taxon>Magnoliopsida</taxon>
        <taxon>Liliopsida</taxon>
        <taxon>Poales</taxon>
        <taxon>Poaceae</taxon>
        <taxon>BOP clade</taxon>
        <taxon>Oryzoideae</taxon>
        <taxon>Oryzeae</taxon>
        <taxon>Oryzinae</taxon>
        <taxon>Oryza</taxon>
    </lineage>
</organism>
<keyword evidence="6" id="KW-1185">Reference proteome</keyword>
<dbReference type="PANTHER" id="PTHR43116:SF4">
    <property type="entry name" value="PEPTIDE CHAIN RELEASE FACTOR PRFB3, CHLOROPLASTIC"/>
    <property type="match status" value="1"/>
</dbReference>
<accession>A0A0E0HDN1</accession>
<dbReference type="GO" id="GO:0009570">
    <property type="term" value="C:chloroplast stroma"/>
    <property type="evidence" value="ECO:0007669"/>
    <property type="project" value="EnsemblPlants"/>
</dbReference>
<dbReference type="GO" id="GO:0003747">
    <property type="term" value="F:translation release factor activity"/>
    <property type="evidence" value="ECO:0007669"/>
    <property type="project" value="InterPro"/>
</dbReference>
<evidence type="ECO:0000259" key="3">
    <source>
        <dbReference type="Pfam" id="PF00472"/>
    </source>
</evidence>
<dbReference type="Gene3D" id="3.30.160.20">
    <property type="match status" value="1"/>
</dbReference>
<evidence type="ECO:0000256" key="2">
    <source>
        <dbReference type="SAM" id="MobiDB-lite"/>
    </source>
</evidence>
<dbReference type="OMA" id="MDSINYD"/>
<dbReference type="EnsemblPlants" id="ONIVA05G14860.1">
    <property type="protein sequence ID" value="ONIVA05G14860.1"/>
    <property type="gene ID" value="ONIVA05G14860"/>
</dbReference>
<evidence type="ECO:0000259" key="4">
    <source>
        <dbReference type="Pfam" id="PF03462"/>
    </source>
</evidence>
<dbReference type="InterPro" id="IPR000352">
    <property type="entry name" value="Pep_chain_release_fac_I"/>
</dbReference>
<evidence type="ECO:0000313" key="6">
    <source>
        <dbReference type="Proteomes" id="UP000006591"/>
    </source>
</evidence>
<dbReference type="AlphaFoldDB" id="A0A0E0HDN1"/>
<dbReference type="Gramene" id="ONIVA05G14860.1">
    <property type="protein sequence ID" value="ONIVA05G14860.1"/>
    <property type="gene ID" value="ONIVA05G14860"/>
</dbReference>
<dbReference type="Gene3D" id="3.30.70.1660">
    <property type="match status" value="1"/>
</dbReference>
<proteinExistence type="inferred from homology"/>
<name>A0A0E0HDN1_ORYNI</name>
<dbReference type="Proteomes" id="UP000006591">
    <property type="component" value="Chromosome 5"/>
</dbReference>
<feature type="domain" description="Peptide chain release factor" evidence="4">
    <location>
        <begin position="88"/>
        <end position="259"/>
    </location>
</feature>